<evidence type="ECO:0000256" key="1">
    <source>
        <dbReference type="ARBA" id="ARBA00022723"/>
    </source>
</evidence>
<feature type="domain" description="TRAF-type" evidence="5">
    <location>
        <begin position="78"/>
        <end position="116"/>
    </location>
</feature>
<evidence type="ECO:0000256" key="4">
    <source>
        <dbReference type="PROSITE-ProRule" id="PRU00207"/>
    </source>
</evidence>
<name>A0A1B6KFM6_9HEMI</name>
<dbReference type="PANTHER" id="PTHR23059:SF4">
    <property type="entry name" value="ZINC FINGER TRAF-TYPE-CONTAINING PROTEIN 1"/>
    <property type="match status" value="1"/>
</dbReference>
<evidence type="ECO:0000259" key="5">
    <source>
        <dbReference type="PROSITE" id="PS50145"/>
    </source>
</evidence>
<evidence type="ECO:0000256" key="2">
    <source>
        <dbReference type="ARBA" id="ARBA00022771"/>
    </source>
</evidence>
<dbReference type="GO" id="GO:0008270">
    <property type="term" value="F:zinc ion binding"/>
    <property type="evidence" value="ECO:0007669"/>
    <property type="project" value="UniProtKB-KW"/>
</dbReference>
<dbReference type="InterPro" id="IPR039338">
    <property type="entry name" value="ZFTRAF1"/>
</dbReference>
<dbReference type="GO" id="GO:0005634">
    <property type="term" value="C:nucleus"/>
    <property type="evidence" value="ECO:0007669"/>
    <property type="project" value="TreeGrafter"/>
</dbReference>
<keyword evidence="3 4" id="KW-0862">Zinc</keyword>
<dbReference type="PROSITE" id="PS50145">
    <property type="entry name" value="ZF_TRAF"/>
    <property type="match status" value="1"/>
</dbReference>
<feature type="zinc finger region" description="TRAF-type" evidence="4">
    <location>
        <begin position="78"/>
        <end position="116"/>
    </location>
</feature>
<evidence type="ECO:0000313" key="6">
    <source>
        <dbReference type="EMBL" id="JAT10233.1"/>
    </source>
</evidence>
<protein>
    <recommendedName>
        <fullName evidence="5">TRAF-type domain-containing protein</fullName>
    </recommendedName>
</protein>
<gene>
    <name evidence="6" type="ORF">g.21447</name>
</gene>
<dbReference type="AlphaFoldDB" id="A0A1B6KFM6"/>
<proteinExistence type="predicted"/>
<dbReference type="InterPro" id="IPR013083">
    <property type="entry name" value="Znf_RING/FYVE/PHD"/>
</dbReference>
<sequence>MSKSGELEGRLVDILHCSICLNLSKDAVYQCVNGHLMCHGCLSSLQLEDNATCLRCTSVISRRSVCRNVAAELVAAELPASCRFCSTQLPRKDLERHELRLCGERTTECRYRRIGCGWRGPHQQARTHEMKCPQPNRPGAEILPTLLERDQQHRVEMQQYGCIFDLLSIQN</sequence>
<evidence type="ECO:0000256" key="3">
    <source>
        <dbReference type="ARBA" id="ARBA00022833"/>
    </source>
</evidence>
<dbReference type="SUPFAM" id="SSF57850">
    <property type="entry name" value="RING/U-box"/>
    <property type="match status" value="1"/>
</dbReference>
<dbReference type="PANTHER" id="PTHR23059">
    <property type="entry name" value="CYSTEINE AND HISTIDINE-RICH PROTEIN 1"/>
    <property type="match status" value="1"/>
</dbReference>
<dbReference type="SUPFAM" id="SSF49599">
    <property type="entry name" value="TRAF domain-like"/>
    <property type="match status" value="1"/>
</dbReference>
<dbReference type="InterPro" id="IPR001293">
    <property type="entry name" value="Znf_TRAF"/>
</dbReference>
<keyword evidence="1 4" id="KW-0479">Metal-binding</keyword>
<feature type="non-terminal residue" evidence="6">
    <location>
        <position position="171"/>
    </location>
</feature>
<dbReference type="EMBL" id="GEBQ01029744">
    <property type="protein sequence ID" value="JAT10233.1"/>
    <property type="molecule type" value="Transcribed_RNA"/>
</dbReference>
<accession>A0A1B6KFM6</accession>
<keyword evidence="2 4" id="KW-0863">Zinc-finger</keyword>
<reference evidence="6" key="1">
    <citation type="submission" date="2015-11" db="EMBL/GenBank/DDBJ databases">
        <title>De novo transcriptome assembly of four potential Pierce s Disease insect vectors from Arizona vineyards.</title>
        <authorList>
            <person name="Tassone E.E."/>
        </authorList>
    </citation>
    <scope>NUCLEOTIDE SEQUENCE</scope>
</reference>
<dbReference type="Gene3D" id="3.30.40.10">
    <property type="entry name" value="Zinc/RING finger domain, C3HC4 (zinc finger)"/>
    <property type="match status" value="2"/>
</dbReference>
<organism evidence="6">
    <name type="scientific">Graphocephala atropunctata</name>
    <dbReference type="NCBI Taxonomy" id="36148"/>
    <lineage>
        <taxon>Eukaryota</taxon>
        <taxon>Metazoa</taxon>
        <taxon>Ecdysozoa</taxon>
        <taxon>Arthropoda</taxon>
        <taxon>Hexapoda</taxon>
        <taxon>Insecta</taxon>
        <taxon>Pterygota</taxon>
        <taxon>Neoptera</taxon>
        <taxon>Paraneoptera</taxon>
        <taxon>Hemiptera</taxon>
        <taxon>Auchenorrhyncha</taxon>
        <taxon>Membracoidea</taxon>
        <taxon>Cicadellidae</taxon>
        <taxon>Cicadellinae</taxon>
        <taxon>Cicadellini</taxon>
        <taxon>Graphocephala</taxon>
    </lineage>
</organism>